<evidence type="ECO:0000313" key="13">
    <source>
        <dbReference type="Proteomes" id="UP000009038"/>
    </source>
</evidence>
<dbReference type="GO" id="GO:0004577">
    <property type="term" value="F:N-acetylglucosaminyldiphosphodolichol N-acetylglucosaminyltransferase activity"/>
    <property type="evidence" value="ECO:0007669"/>
    <property type="project" value="TreeGrafter"/>
</dbReference>
<dbReference type="GO" id="GO:0043541">
    <property type="term" value="C:UDP-N-acetylglucosamine transferase complex"/>
    <property type="evidence" value="ECO:0007669"/>
    <property type="project" value="TreeGrafter"/>
</dbReference>
<dbReference type="Pfam" id="PF08660">
    <property type="entry name" value="Alg14"/>
    <property type="match status" value="1"/>
</dbReference>
<evidence type="ECO:0000256" key="5">
    <source>
        <dbReference type="ARBA" id="ARBA00017467"/>
    </source>
</evidence>
<dbReference type="GO" id="GO:0031965">
    <property type="term" value="C:nuclear membrane"/>
    <property type="evidence" value="ECO:0007669"/>
    <property type="project" value="UniProtKB-SubCell"/>
</dbReference>
<dbReference type="EMBL" id="ACJE01000020">
    <property type="protein sequence ID" value="EHA19194.1"/>
    <property type="molecule type" value="Genomic_DNA"/>
</dbReference>
<gene>
    <name evidence="12" type="ORF">ASPNIDRAFT_187898</name>
</gene>
<organism evidence="12 13">
    <name type="scientific">Aspergillus niger (strain ATCC 1015 / CBS 113.46 / FGSC A1144 / LSHB Ac4 / NCTC 3858a / NRRL 328 / USDA 3528.7)</name>
    <dbReference type="NCBI Taxonomy" id="380704"/>
    <lineage>
        <taxon>Eukaryota</taxon>
        <taxon>Fungi</taxon>
        <taxon>Dikarya</taxon>
        <taxon>Ascomycota</taxon>
        <taxon>Pezizomycotina</taxon>
        <taxon>Eurotiomycetes</taxon>
        <taxon>Eurotiomycetidae</taxon>
        <taxon>Eurotiales</taxon>
        <taxon>Aspergillaceae</taxon>
        <taxon>Aspergillus</taxon>
        <taxon>Aspergillus subgen. Circumdati</taxon>
    </lineage>
</organism>
<evidence type="ECO:0000313" key="12">
    <source>
        <dbReference type="EMBL" id="EHA19194.1"/>
    </source>
</evidence>
<protein>
    <recommendedName>
        <fullName evidence="5">UDP-N-acetylglucosamine transferase subunit ALG14</fullName>
    </recommendedName>
    <alternativeName>
        <fullName evidence="10">Asparagine-linked glycosylation protein 14</fullName>
    </alternativeName>
</protein>
<evidence type="ECO:0000256" key="2">
    <source>
        <dbReference type="ARBA" id="ARBA00004590"/>
    </source>
</evidence>
<feature type="transmembrane region" description="Helical" evidence="11">
    <location>
        <begin position="6"/>
        <end position="27"/>
    </location>
</feature>
<dbReference type="AlphaFoldDB" id="G3YEH7"/>
<dbReference type="InterPro" id="IPR013969">
    <property type="entry name" value="Oligosacch_biosynth_Alg14"/>
</dbReference>
<evidence type="ECO:0000256" key="11">
    <source>
        <dbReference type="SAM" id="Phobius"/>
    </source>
</evidence>
<evidence type="ECO:0000256" key="3">
    <source>
        <dbReference type="ARBA" id="ARBA00009731"/>
    </source>
</evidence>
<evidence type="ECO:0000256" key="6">
    <source>
        <dbReference type="ARBA" id="ARBA00022692"/>
    </source>
</evidence>
<keyword evidence="9 11" id="KW-0472">Membrane</keyword>
<dbReference type="HOGENOM" id="CLU_064541_0_0_1"/>
<comment type="subunit">
    <text evidence="4">Heterodimer with ALG13 to form a functional enzyme.</text>
</comment>
<sequence>MESWLSWTSLFLAIGSAAIICIFTLIVSNTLHIISPIQPKLIHPLTNFQLLGHALAKSQNSQVPKWRPQHCPVHLLVVLGSGGHTAEMFSMLRRMNLDPSKFTHRTYIVSSGDNFSATKAVEFETTHISHHVNANANAKTTSPDSYTIVTVPRARRVHQSYLTAPFSTLNSFWSCLLVLRGLHPDQTRHSRTAPHLPSPYPDLILTNGPATAVCVIVAARLLRLWLFLCGAFSPFAPERRTLESDSVTAPVPAPGTYQLRTIFVESWARVTTLSLSGKLLLPLTDRFLVQWPALAGKKAWPGMRETEYMGTLMD</sequence>
<dbReference type="GO" id="GO:0006488">
    <property type="term" value="P:dolichol-linked oligosaccharide biosynthetic process"/>
    <property type="evidence" value="ECO:0007669"/>
    <property type="project" value="InterPro"/>
</dbReference>
<dbReference type="PANTHER" id="PTHR12154:SF4">
    <property type="entry name" value="UDP-N-ACETYLGLUCOSAMINE TRANSFERASE SUBUNIT ALG14 HOMOLOG"/>
    <property type="match status" value="1"/>
</dbReference>
<dbReference type="PANTHER" id="PTHR12154">
    <property type="entry name" value="GLYCOSYL TRANSFERASE-RELATED"/>
    <property type="match status" value="1"/>
</dbReference>
<evidence type="ECO:0000256" key="7">
    <source>
        <dbReference type="ARBA" id="ARBA00022824"/>
    </source>
</evidence>
<evidence type="ECO:0000256" key="9">
    <source>
        <dbReference type="ARBA" id="ARBA00023136"/>
    </source>
</evidence>
<keyword evidence="6 11" id="KW-0812">Transmembrane</keyword>
<reference evidence="12 13" key="1">
    <citation type="journal article" date="2011" name="Genome Res.">
        <title>Comparative genomics of citric-acid-producing Aspergillus niger ATCC 1015 versus enzyme-producing CBS 513.88.</title>
        <authorList>
            <person name="Andersen M.R."/>
            <person name="Salazar M.P."/>
            <person name="Schaap P.J."/>
            <person name="van de Vondervoort P.J."/>
            <person name="Culley D."/>
            <person name="Thykaer J."/>
            <person name="Frisvad J.C."/>
            <person name="Nielsen K.F."/>
            <person name="Albang R."/>
            <person name="Albermann K."/>
            <person name="Berka R.M."/>
            <person name="Braus G.H."/>
            <person name="Braus-Stromeyer S.A."/>
            <person name="Corrochano L.M."/>
            <person name="Dai Z."/>
            <person name="van Dijck P.W."/>
            <person name="Hofmann G."/>
            <person name="Lasure L.L."/>
            <person name="Magnuson J.K."/>
            <person name="Menke H."/>
            <person name="Meijer M."/>
            <person name="Meijer S.L."/>
            <person name="Nielsen J.B."/>
            <person name="Nielsen M.L."/>
            <person name="van Ooyen A.J."/>
            <person name="Pel H.J."/>
            <person name="Poulsen L."/>
            <person name="Samson R.A."/>
            <person name="Stam H."/>
            <person name="Tsang A."/>
            <person name="van den Brink J.M."/>
            <person name="Atkins A."/>
            <person name="Aerts A."/>
            <person name="Shapiro H."/>
            <person name="Pangilinan J."/>
            <person name="Salamov A."/>
            <person name="Lou Y."/>
            <person name="Lindquist E."/>
            <person name="Lucas S."/>
            <person name="Grimwood J."/>
            <person name="Grigoriev I.V."/>
            <person name="Kubicek C.P."/>
            <person name="Martinez D."/>
            <person name="van Peij N.N."/>
            <person name="Roubos J.A."/>
            <person name="Nielsen J."/>
            <person name="Baker S.E."/>
        </authorList>
    </citation>
    <scope>NUCLEOTIDE SEQUENCE [LARGE SCALE GENOMIC DNA]</scope>
    <source>
        <strain evidence="13">ATCC 1015 / CBS 113.46 / FGSC A1144 / LSHB Ac4 / NCTC 3858a / NRRL 328 / USDA 3528.7</strain>
    </source>
</reference>
<evidence type="ECO:0000256" key="4">
    <source>
        <dbReference type="ARBA" id="ARBA00011335"/>
    </source>
</evidence>
<evidence type="ECO:0000256" key="10">
    <source>
        <dbReference type="ARBA" id="ARBA00032062"/>
    </source>
</evidence>
<keyword evidence="8 11" id="KW-1133">Transmembrane helix</keyword>
<keyword evidence="7" id="KW-0256">Endoplasmic reticulum</keyword>
<comment type="subcellular location">
    <subcellularLocation>
        <location evidence="1">Endoplasmic reticulum membrane</location>
        <topology evidence="1">Single-pass membrane protein</topology>
    </subcellularLocation>
    <subcellularLocation>
        <location evidence="2">Nucleus membrane</location>
        <topology evidence="2">Single-pass membrane protein</topology>
    </subcellularLocation>
</comment>
<accession>G3YEH7</accession>
<evidence type="ECO:0000256" key="8">
    <source>
        <dbReference type="ARBA" id="ARBA00022989"/>
    </source>
</evidence>
<dbReference type="STRING" id="380704.G3YEH7"/>
<comment type="similarity">
    <text evidence="3">Belongs to the ALG14 family.</text>
</comment>
<comment type="caution">
    <text evidence="12">The sequence shown here is derived from an EMBL/GenBank/DDBJ whole genome shotgun (WGS) entry which is preliminary data.</text>
</comment>
<feature type="non-terminal residue" evidence="12">
    <location>
        <position position="314"/>
    </location>
</feature>
<dbReference type="Proteomes" id="UP000009038">
    <property type="component" value="Unassembled WGS sequence"/>
</dbReference>
<evidence type="ECO:0000256" key="1">
    <source>
        <dbReference type="ARBA" id="ARBA00004389"/>
    </source>
</evidence>
<name>G3YEH7_ASPNA</name>
<proteinExistence type="inferred from homology"/>
<dbReference type="OrthoDB" id="37659at2759"/>